<keyword evidence="1" id="KW-0472">Membrane</keyword>
<evidence type="ECO:0000256" key="1">
    <source>
        <dbReference type="SAM" id="Phobius"/>
    </source>
</evidence>
<evidence type="ECO:0000313" key="2">
    <source>
        <dbReference type="EMBL" id="CAI0386901.1"/>
    </source>
</evidence>
<keyword evidence="3" id="KW-1185">Reference proteome</keyword>
<dbReference type="Proteomes" id="UP001154282">
    <property type="component" value="Unassembled WGS sequence"/>
</dbReference>
<feature type="transmembrane region" description="Helical" evidence="1">
    <location>
        <begin position="43"/>
        <end position="67"/>
    </location>
</feature>
<dbReference type="AlphaFoldDB" id="A0AAV0HNK6"/>
<keyword evidence="1" id="KW-0812">Transmembrane</keyword>
<evidence type="ECO:0008006" key="4">
    <source>
        <dbReference type="Google" id="ProtNLM"/>
    </source>
</evidence>
<proteinExistence type="predicted"/>
<dbReference type="EMBL" id="CAMGYJ010000002">
    <property type="protein sequence ID" value="CAI0386901.1"/>
    <property type="molecule type" value="Genomic_DNA"/>
</dbReference>
<sequence length="259" mass="28434">MATYSSSPSSQLESLSMLPEHHVNPSLATAGDKTRPNNGDCPGPYGCAAIILLFILLPGIPLTVVTLQGLRPYAPRADVVSAFVSVRNGTTSDRLTANWAITLQLDSSQAYPHRVVALVFHDSGKSDGAAGAQRLLASTRRFSGIKILDPQRDDGVVTFAIQLRAEEADVGEHVVASISKDLMAGDRLRFRVLVLVWVRLELEFNGDRYYLARISCDPFWIESSSIAGRESNRKEKCRVQVILQSKSSSLEENWTQHIV</sequence>
<keyword evidence="1" id="KW-1133">Transmembrane helix</keyword>
<organism evidence="2 3">
    <name type="scientific">Linum tenue</name>
    <dbReference type="NCBI Taxonomy" id="586396"/>
    <lineage>
        <taxon>Eukaryota</taxon>
        <taxon>Viridiplantae</taxon>
        <taxon>Streptophyta</taxon>
        <taxon>Embryophyta</taxon>
        <taxon>Tracheophyta</taxon>
        <taxon>Spermatophyta</taxon>
        <taxon>Magnoliopsida</taxon>
        <taxon>eudicotyledons</taxon>
        <taxon>Gunneridae</taxon>
        <taxon>Pentapetalae</taxon>
        <taxon>rosids</taxon>
        <taxon>fabids</taxon>
        <taxon>Malpighiales</taxon>
        <taxon>Linaceae</taxon>
        <taxon>Linum</taxon>
    </lineage>
</organism>
<comment type="caution">
    <text evidence="2">The sequence shown here is derived from an EMBL/GenBank/DDBJ whole genome shotgun (WGS) entry which is preliminary data.</text>
</comment>
<gene>
    <name evidence="2" type="ORF">LITE_LOCUS5269</name>
</gene>
<reference evidence="2" key="1">
    <citation type="submission" date="2022-08" db="EMBL/GenBank/DDBJ databases">
        <authorList>
            <person name="Gutierrez-Valencia J."/>
        </authorList>
    </citation>
    <scope>NUCLEOTIDE SEQUENCE</scope>
</reference>
<name>A0AAV0HNK6_9ROSI</name>
<evidence type="ECO:0000313" key="3">
    <source>
        <dbReference type="Proteomes" id="UP001154282"/>
    </source>
</evidence>
<accession>A0AAV0HNK6</accession>
<protein>
    <recommendedName>
        <fullName evidence="4">Late embryogenesis abundant protein LEA-2 subgroup domain-containing protein</fullName>
    </recommendedName>
</protein>